<evidence type="ECO:0000313" key="12">
    <source>
        <dbReference type="EMBL" id="CAB3363419.1"/>
    </source>
</evidence>
<dbReference type="AlphaFoldDB" id="A0A8S1CDP4"/>
<dbReference type="FunFam" id="3.90.530.10:FF:000001">
    <property type="entry name" value="DNA repair protein complementing XP-A cells"/>
    <property type="match status" value="1"/>
</dbReference>
<dbReference type="InterPro" id="IPR037129">
    <property type="entry name" value="XPA_sf"/>
</dbReference>
<keyword evidence="7" id="KW-0238">DNA-binding</keyword>
<comment type="similarity">
    <text evidence="2">Belongs to the XPA family.</text>
</comment>
<keyword evidence="13" id="KW-1185">Reference proteome</keyword>
<dbReference type="Pfam" id="PF05181">
    <property type="entry name" value="XPA_C"/>
    <property type="match status" value="1"/>
</dbReference>
<evidence type="ECO:0000256" key="4">
    <source>
        <dbReference type="ARBA" id="ARBA00022763"/>
    </source>
</evidence>
<feature type="region of interest" description="Disordered" evidence="10">
    <location>
        <begin position="228"/>
        <end position="249"/>
    </location>
</feature>
<dbReference type="GO" id="GO:0000110">
    <property type="term" value="C:nucleotide-excision repair factor 1 complex"/>
    <property type="evidence" value="ECO:0007669"/>
    <property type="project" value="TreeGrafter"/>
</dbReference>
<dbReference type="Gene3D" id="3.90.530.10">
    <property type="entry name" value="XPA C-terminal domain"/>
    <property type="match status" value="1"/>
</dbReference>
<name>A0A8S1CDP4_9INSE</name>
<evidence type="ECO:0000256" key="6">
    <source>
        <dbReference type="ARBA" id="ARBA00022833"/>
    </source>
</evidence>
<dbReference type="SUPFAM" id="SSF57716">
    <property type="entry name" value="Glucocorticoid receptor-like (DNA-binding domain)"/>
    <property type="match status" value="1"/>
</dbReference>
<dbReference type="InterPro" id="IPR000465">
    <property type="entry name" value="XPA/RAD14"/>
</dbReference>
<evidence type="ECO:0000256" key="9">
    <source>
        <dbReference type="ARBA" id="ARBA00023242"/>
    </source>
</evidence>
<evidence type="ECO:0000256" key="3">
    <source>
        <dbReference type="ARBA" id="ARBA00022723"/>
    </source>
</evidence>
<dbReference type="GO" id="GO:0003684">
    <property type="term" value="F:damaged DNA binding"/>
    <property type="evidence" value="ECO:0007669"/>
    <property type="project" value="InterPro"/>
</dbReference>
<comment type="subcellular location">
    <subcellularLocation>
        <location evidence="1">Nucleus</location>
    </subcellularLocation>
</comment>
<protein>
    <recommendedName>
        <fullName evidence="11">XPA C-terminal domain-containing protein</fullName>
    </recommendedName>
</protein>
<comment type="caution">
    <text evidence="12">The sequence shown here is derived from an EMBL/GenBank/DDBJ whole genome shotgun (WGS) entry which is preliminary data.</text>
</comment>
<keyword evidence="5" id="KW-0863">Zinc-finger</keyword>
<dbReference type="GO" id="GO:0006284">
    <property type="term" value="P:base-excision repair"/>
    <property type="evidence" value="ECO:0007669"/>
    <property type="project" value="TreeGrafter"/>
</dbReference>
<reference evidence="12 13" key="1">
    <citation type="submission" date="2020-04" db="EMBL/GenBank/DDBJ databases">
        <authorList>
            <person name="Alioto T."/>
            <person name="Alioto T."/>
            <person name="Gomez Garrido J."/>
        </authorList>
    </citation>
    <scope>NUCLEOTIDE SEQUENCE [LARGE SCALE GENOMIC DNA]</scope>
</reference>
<dbReference type="Pfam" id="PF01286">
    <property type="entry name" value="XPA_N"/>
    <property type="match status" value="1"/>
</dbReference>
<evidence type="ECO:0000256" key="1">
    <source>
        <dbReference type="ARBA" id="ARBA00004123"/>
    </source>
</evidence>
<gene>
    <name evidence="12" type="ORF">CLODIP_2_CD02289</name>
</gene>
<dbReference type="PROSITE" id="PS00752">
    <property type="entry name" value="XPA_1"/>
    <property type="match status" value="1"/>
</dbReference>
<evidence type="ECO:0000256" key="7">
    <source>
        <dbReference type="ARBA" id="ARBA00023125"/>
    </source>
</evidence>
<dbReference type="GO" id="GO:1901255">
    <property type="term" value="P:nucleotide-excision repair involved in interstrand cross-link repair"/>
    <property type="evidence" value="ECO:0007669"/>
    <property type="project" value="TreeGrafter"/>
</dbReference>
<dbReference type="OrthoDB" id="68328at2759"/>
<proteinExistence type="inferred from homology"/>
<dbReference type="GO" id="GO:0070914">
    <property type="term" value="P:UV-damage excision repair"/>
    <property type="evidence" value="ECO:0007669"/>
    <property type="project" value="TreeGrafter"/>
</dbReference>
<keyword evidence="6" id="KW-0862">Zinc</keyword>
<dbReference type="InterPro" id="IPR022656">
    <property type="entry name" value="XPA_C"/>
</dbReference>
<evidence type="ECO:0000313" key="13">
    <source>
        <dbReference type="Proteomes" id="UP000494165"/>
    </source>
</evidence>
<dbReference type="Proteomes" id="UP000494165">
    <property type="component" value="Unassembled WGS sequence"/>
</dbReference>
<dbReference type="CDD" id="cd21076">
    <property type="entry name" value="DBD_XPA"/>
    <property type="match status" value="1"/>
</dbReference>
<dbReference type="GO" id="GO:0000715">
    <property type="term" value="P:nucleotide-excision repair, DNA damage recognition"/>
    <property type="evidence" value="ECO:0007669"/>
    <property type="project" value="TreeGrafter"/>
</dbReference>
<keyword evidence="8" id="KW-0234">DNA repair</keyword>
<keyword evidence="9" id="KW-0539">Nucleus</keyword>
<evidence type="ECO:0000256" key="2">
    <source>
        <dbReference type="ARBA" id="ARBA00005548"/>
    </source>
</evidence>
<dbReference type="PANTHER" id="PTHR10142">
    <property type="entry name" value="DNA REPAIR PROTEIN COMPLEMENTING XP-A CELLS"/>
    <property type="match status" value="1"/>
</dbReference>
<dbReference type="NCBIfam" id="TIGR00598">
    <property type="entry name" value="rad14"/>
    <property type="match status" value="1"/>
</dbReference>
<evidence type="ECO:0000256" key="10">
    <source>
        <dbReference type="SAM" id="MobiDB-lite"/>
    </source>
</evidence>
<feature type="domain" description="XPA C-terminal" evidence="11">
    <location>
        <begin position="163"/>
        <end position="213"/>
    </location>
</feature>
<evidence type="ECO:0000256" key="5">
    <source>
        <dbReference type="ARBA" id="ARBA00022771"/>
    </source>
</evidence>
<evidence type="ECO:0000256" key="8">
    <source>
        <dbReference type="ARBA" id="ARBA00023204"/>
    </source>
</evidence>
<dbReference type="InterPro" id="IPR022652">
    <property type="entry name" value="Znf_XPA_CS"/>
</dbReference>
<dbReference type="EMBL" id="CADEPI010000012">
    <property type="protein sequence ID" value="CAB3363419.1"/>
    <property type="molecule type" value="Genomic_DNA"/>
</dbReference>
<dbReference type="PANTHER" id="PTHR10142:SF0">
    <property type="entry name" value="DNA REPAIR PROTEIN COMPLEMENTING XP-A CELLS"/>
    <property type="match status" value="1"/>
</dbReference>
<dbReference type="InterPro" id="IPR009061">
    <property type="entry name" value="DNA-bd_dom_put_sf"/>
</dbReference>
<accession>A0A8S1CDP4</accession>
<evidence type="ECO:0000259" key="11">
    <source>
        <dbReference type="Pfam" id="PF05181"/>
    </source>
</evidence>
<feature type="compositionally biased region" description="Basic residues" evidence="10">
    <location>
        <begin position="240"/>
        <end position="249"/>
    </location>
</feature>
<feature type="compositionally biased region" description="Basic and acidic residues" evidence="10">
    <location>
        <begin position="230"/>
        <end position="239"/>
    </location>
</feature>
<dbReference type="SUPFAM" id="SSF46955">
    <property type="entry name" value="Putative DNA-binding domain"/>
    <property type="match status" value="1"/>
</dbReference>
<organism evidence="12 13">
    <name type="scientific">Cloeon dipterum</name>
    <dbReference type="NCBI Taxonomy" id="197152"/>
    <lineage>
        <taxon>Eukaryota</taxon>
        <taxon>Metazoa</taxon>
        <taxon>Ecdysozoa</taxon>
        <taxon>Arthropoda</taxon>
        <taxon>Hexapoda</taxon>
        <taxon>Insecta</taxon>
        <taxon>Pterygota</taxon>
        <taxon>Palaeoptera</taxon>
        <taxon>Ephemeroptera</taxon>
        <taxon>Pisciforma</taxon>
        <taxon>Baetidae</taxon>
        <taxon>Cloeon</taxon>
    </lineage>
</organism>
<keyword evidence="3" id="KW-0479">Metal-binding</keyword>
<keyword evidence="4" id="KW-0227">DNA damage</keyword>
<sequence length="300" mass="35203">MSTEANDTEGCSSTSELTALQRERIQINRQRALKLKELRNKTKPYTSTKWNDFGGPDKTAFFDKDKNVVRISGSKLVDSGGGFFIQEKDDEPEVEVRIVRNFHMTKFTLLLYQMKIAEQPQPIVDDSELPKCLECKEDFHDSFLLNTFDYSVCDKCKKQDEDHALITKTDAKNTYLLKDCDLDKREPPLKFLLRKNPHDSRWGDMKLYLQLQVEDRALQVWGSLEEIEQERERRDEKREKSKAKKYGKHMKSLRMQVRSSLYDRTKANHEHEFGPETDLGDDNYSHTCTTCGYEETFERM</sequence>
<dbReference type="GO" id="GO:0008270">
    <property type="term" value="F:zinc ion binding"/>
    <property type="evidence" value="ECO:0007669"/>
    <property type="project" value="UniProtKB-KW"/>
</dbReference>